<protein>
    <recommendedName>
        <fullName evidence="2">Outer membrane protein beta-barrel domain-containing protein</fullName>
    </recommendedName>
</protein>
<dbReference type="RefSeq" id="WP_119978976.1">
    <property type="nucleotide sequence ID" value="NZ_BPFB01000055.1"/>
</dbReference>
<dbReference type="Gene3D" id="2.40.160.20">
    <property type="match status" value="1"/>
</dbReference>
<evidence type="ECO:0000256" key="1">
    <source>
        <dbReference type="ARBA" id="ARBA00022729"/>
    </source>
</evidence>
<dbReference type="SUPFAM" id="SSF56925">
    <property type="entry name" value="OMPA-like"/>
    <property type="match status" value="1"/>
</dbReference>
<sequence length="182" mass="20009">MNIHNGYKTLLLSLICLTAHANDDYIQRGYIGLGYAYIDTNVDVVGVGSDSFDNGLLGGIVGYQFHRNFGVEFRGYANIDDYEFMGVSVEVENSLSLLAKGMLPVHEHFNIYGLVGYGSVKGAIADASQTESVLQFGVGMGINNGSPLELQIEWLRLFDDSFTFDGVNFEGDSININLIYHM</sequence>
<dbReference type="Proteomes" id="UP000761574">
    <property type="component" value="Unassembled WGS sequence"/>
</dbReference>
<proteinExistence type="predicted"/>
<keyword evidence="1" id="KW-0732">Signal</keyword>
<evidence type="ECO:0000313" key="4">
    <source>
        <dbReference type="Proteomes" id="UP000761574"/>
    </source>
</evidence>
<dbReference type="InterPro" id="IPR011250">
    <property type="entry name" value="OMP/PagP_B-barrel"/>
</dbReference>
<dbReference type="EMBL" id="BPFB01000055">
    <property type="protein sequence ID" value="GIU02080.1"/>
    <property type="molecule type" value="Genomic_DNA"/>
</dbReference>
<name>A0ABQ4NSF9_9GAMM</name>
<reference evidence="3 4" key="1">
    <citation type="submission" date="2021-05" db="EMBL/GenBank/DDBJ databases">
        <title>Molecular characterization for Shewanella algae harboring chromosomal blaOXA-55-like strains isolated from clinical and environment sample.</title>
        <authorList>
            <person name="Ohama Y."/>
            <person name="Aoki K."/>
            <person name="Harada S."/>
            <person name="Moriya K."/>
            <person name="Ishii Y."/>
            <person name="Tateda K."/>
        </authorList>
    </citation>
    <scope>NUCLEOTIDE SEQUENCE [LARGE SCALE GENOMIC DNA]</scope>
    <source>
        <strain evidence="3 4">LMG 23746</strain>
    </source>
</reference>
<comment type="caution">
    <text evidence="3">The sequence shown here is derived from an EMBL/GenBank/DDBJ whole genome shotgun (WGS) entry which is preliminary data.</text>
</comment>
<accession>A0ABQ4NSF9</accession>
<gene>
    <name evidence="3" type="ORF">TUM4630_32490</name>
</gene>
<evidence type="ECO:0000259" key="2">
    <source>
        <dbReference type="Pfam" id="PF13505"/>
    </source>
</evidence>
<keyword evidence="4" id="KW-1185">Reference proteome</keyword>
<organism evidence="3 4">
    <name type="scientific">Shewanella algidipiscicola</name>
    <dbReference type="NCBI Taxonomy" id="614070"/>
    <lineage>
        <taxon>Bacteria</taxon>
        <taxon>Pseudomonadati</taxon>
        <taxon>Pseudomonadota</taxon>
        <taxon>Gammaproteobacteria</taxon>
        <taxon>Alteromonadales</taxon>
        <taxon>Shewanellaceae</taxon>
        <taxon>Shewanella</taxon>
    </lineage>
</organism>
<evidence type="ECO:0000313" key="3">
    <source>
        <dbReference type="EMBL" id="GIU02080.1"/>
    </source>
</evidence>
<feature type="domain" description="Outer membrane protein beta-barrel" evidence="2">
    <location>
        <begin position="10"/>
        <end position="181"/>
    </location>
</feature>
<dbReference type="Pfam" id="PF13505">
    <property type="entry name" value="OMP_b-brl"/>
    <property type="match status" value="1"/>
</dbReference>
<dbReference type="InterPro" id="IPR027385">
    <property type="entry name" value="Beta-barrel_OMP"/>
</dbReference>